<name>A0ABC8VI35_9POAL</name>
<dbReference type="InterPro" id="IPR050481">
    <property type="entry name" value="UDP-glycosyltransf_plant"/>
</dbReference>
<dbReference type="CDD" id="cd03784">
    <property type="entry name" value="GT1_Gtf-like"/>
    <property type="match status" value="1"/>
</dbReference>
<dbReference type="InterPro" id="IPR035595">
    <property type="entry name" value="UDP_glycos_trans_CS"/>
</dbReference>
<keyword evidence="8" id="KW-1185">Reference proteome</keyword>
<organism evidence="7 8">
    <name type="scientific">Urochloa decumbens</name>
    <dbReference type="NCBI Taxonomy" id="240449"/>
    <lineage>
        <taxon>Eukaryota</taxon>
        <taxon>Viridiplantae</taxon>
        <taxon>Streptophyta</taxon>
        <taxon>Embryophyta</taxon>
        <taxon>Tracheophyta</taxon>
        <taxon>Spermatophyta</taxon>
        <taxon>Magnoliopsida</taxon>
        <taxon>Liliopsida</taxon>
        <taxon>Poales</taxon>
        <taxon>Poaceae</taxon>
        <taxon>PACMAD clade</taxon>
        <taxon>Panicoideae</taxon>
        <taxon>Panicodae</taxon>
        <taxon>Paniceae</taxon>
        <taxon>Melinidinae</taxon>
        <taxon>Urochloa</taxon>
    </lineage>
</organism>
<dbReference type="InterPro" id="IPR002213">
    <property type="entry name" value="UDP_glucos_trans"/>
</dbReference>
<dbReference type="Proteomes" id="UP001497457">
    <property type="component" value="Chromosome 10rd"/>
</dbReference>
<feature type="compositionally biased region" description="Pro residues" evidence="5">
    <location>
        <begin position="71"/>
        <end position="80"/>
    </location>
</feature>
<evidence type="ECO:0000259" key="6">
    <source>
        <dbReference type="Pfam" id="PF26168"/>
    </source>
</evidence>
<dbReference type="PROSITE" id="PS00375">
    <property type="entry name" value="UDPGT"/>
    <property type="match status" value="1"/>
</dbReference>
<evidence type="ECO:0000256" key="2">
    <source>
        <dbReference type="ARBA" id="ARBA00022679"/>
    </source>
</evidence>
<accession>A0ABC8VI35</accession>
<dbReference type="FunFam" id="3.40.50.2000:FF:000020">
    <property type="entry name" value="Glycosyltransferase"/>
    <property type="match status" value="1"/>
</dbReference>
<evidence type="ECO:0000256" key="4">
    <source>
        <dbReference type="RuleBase" id="RU362057"/>
    </source>
</evidence>
<dbReference type="Gene3D" id="3.40.50.2000">
    <property type="entry name" value="Glycogen Phosphorylase B"/>
    <property type="match status" value="2"/>
</dbReference>
<evidence type="ECO:0000256" key="1">
    <source>
        <dbReference type="ARBA" id="ARBA00009995"/>
    </source>
</evidence>
<dbReference type="AlphaFoldDB" id="A0ABC8VI35"/>
<dbReference type="PANTHER" id="PTHR48048:SF23">
    <property type="entry name" value="GLYCOSYLTRANSFERASE"/>
    <property type="match status" value="1"/>
</dbReference>
<reference evidence="7" key="1">
    <citation type="submission" date="2024-10" db="EMBL/GenBank/DDBJ databases">
        <authorList>
            <person name="Ryan C."/>
        </authorList>
    </citation>
    <scope>NUCLEOTIDE SEQUENCE [LARGE SCALE GENOMIC DNA]</scope>
</reference>
<feature type="domain" description="Glycosyltransferase N-terminal" evidence="6">
    <location>
        <begin position="8"/>
        <end position="154"/>
    </location>
</feature>
<keyword evidence="2 3" id="KW-0808">Transferase</keyword>
<dbReference type="Pfam" id="PF00201">
    <property type="entry name" value="UDPGT"/>
    <property type="match status" value="1"/>
</dbReference>
<dbReference type="Pfam" id="PF26168">
    <property type="entry name" value="Glyco_transf_N"/>
    <property type="match status" value="1"/>
</dbReference>
<evidence type="ECO:0000256" key="5">
    <source>
        <dbReference type="SAM" id="MobiDB-lite"/>
    </source>
</evidence>
<feature type="region of interest" description="Disordered" evidence="5">
    <location>
        <begin position="68"/>
        <end position="88"/>
    </location>
</feature>
<keyword evidence="3" id="KW-0328">Glycosyltransferase</keyword>
<evidence type="ECO:0000313" key="7">
    <source>
        <dbReference type="EMBL" id="CAL4891304.1"/>
    </source>
</evidence>
<evidence type="ECO:0000256" key="3">
    <source>
        <dbReference type="RuleBase" id="RU003718"/>
    </source>
</evidence>
<gene>
    <name evidence="7" type="ORF">URODEC1_LOCUS3725</name>
</gene>
<dbReference type="EC" id="2.4.1.-" evidence="4"/>
<dbReference type="SUPFAM" id="SSF53756">
    <property type="entry name" value="UDP-Glycosyltransferase/glycogen phosphorylase"/>
    <property type="match status" value="1"/>
</dbReference>
<dbReference type="PANTHER" id="PTHR48048">
    <property type="entry name" value="GLYCOSYLTRANSFERASE"/>
    <property type="match status" value="1"/>
</dbReference>
<protein>
    <recommendedName>
        <fullName evidence="4">Glycosyltransferase</fullName>
        <ecNumber evidence="4">2.4.1.-</ecNumber>
    </recommendedName>
</protein>
<evidence type="ECO:0000313" key="8">
    <source>
        <dbReference type="Proteomes" id="UP001497457"/>
    </source>
</evidence>
<proteinExistence type="inferred from homology"/>
<comment type="similarity">
    <text evidence="1 3">Belongs to the UDP-glycosyltransferase family.</text>
</comment>
<sequence>METRRTTTVVLYPGIGVGHLSPMLELSRGILRHGIDVAVVLVESPFGDSGFAAAVARARSTHTSVSFHVLPTPPPSPPAAAPSSDDAEDDHPIVGLLRYLRATNAPLRDLLSSLSRPAHALALVLDMFCAHALDVASELAIPAYFLSATGAAALAVFLAVPGLSARVGAAFRDLGDDVVLPFAGVPPLKVSQLPPWLADDGALFQASLRLAARVPEARGILVNSFLALEPRAVQALRDGLCVHDRPTPPVYCVGPLVSPGAVAAAREDDAHECLRWMDAQPDRSVMFLCFGSMGAFPKHQLAEIAAGLERSGHRFLWVVRSPRSGDGRGASPVMNPADDPLDELLPAGFMERTKDRGLAVKSWAPQVEVLRHRAAGAFVTHCGWNSTLEGVAAGLPMLCWPLYAEQGLNKVFIVEEMRLGVEMVKDGKGFVSAEEVEEKLRWVMGESGGARELRERAAVARDKAAEAVADGGSSQAAFVEFVKDLEGSYSKNDILLEIWRRASGGPWRSISVLLFT</sequence>
<dbReference type="EMBL" id="OZ075120">
    <property type="protein sequence ID" value="CAL4891304.1"/>
    <property type="molecule type" value="Genomic_DNA"/>
</dbReference>
<dbReference type="InterPro" id="IPR058980">
    <property type="entry name" value="Glyco_transf_N"/>
</dbReference>
<dbReference type="GO" id="GO:0035251">
    <property type="term" value="F:UDP-glucosyltransferase activity"/>
    <property type="evidence" value="ECO:0007669"/>
    <property type="project" value="UniProtKB-ARBA"/>
</dbReference>